<organism evidence="4 5">
    <name type="scientific">Candidatus Avibacteroides avistercoris</name>
    <dbReference type="NCBI Taxonomy" id="2840690"/>
    <lineage>
        <taxon>Bacteria</taxon>
        <taxon>Pseudomonadati</taxon>
        <taxon>Bacteroidota</taxon>
        <taxon>Bacteroidia</taxon>
        <taxon>Bacteroidales</taxon>
        <taxon>Bacteroidaceae</taxon>
        <taxon>Bacteroidaceae incertae sedis</taxon>
        <taxon>Candidatus Avibacteroides</taxon>
    </lineage>
</organism>
<evidence type="ECO:0000313" key="5">
    <source>
        <dbReference type="Proteomes" id="UP000787625"/>
    </source>
</evidence>
<dbReference type="InterPro" id="IPR011990">
    <property type="entry name" value="TPR-like_helical_dom_sf"/>
</dbReference>
<dbReference type="SMART" id="SM00028">
    <property type="entry name" value="TPR"/>
    <property type="match status" value="7"/>
</dbReference>
<dbReference type="PROSITE" id="PS50005">
    <property type="entry name" value="TPR"/>
    <property type="match status" value="2"/>
</dbReference>
<dbReference type="InterPro" id="IPR050498">
    <property type="entry name" value="Ycf3"/>
</dbReference>
<dbReference type="PANTHER" id="PTHR44858:SF1">
    <property type="entry name" value="UDP-N-ACETYLGLUCOSAMINE--PEPTIDE N-ACETYLGLUCOSAMINYLTRANSFERASE SPINDLY-RELATED"/>
    <property type="match status" value="1"/>
</dbReference>
<accession>A0A9D2ZV01</accession>
<dbReference type="Pfam" id="PF13432">
    <property type="entry name" value="TPR_16"/>
    <property type="match status" value="2"/>
</dbReference>
<feature type="repeat" description="TPR" evidence="3">
    <location>
        <begin position="61"/>
        <end position="94"/>
    </location>
</feature>
<protein>
    <submittedName>
        <fullName evidence="4">Tetratricopeptide repeat protein</fullName>
    </submittedName>
</protein>
<reference evidence="4" key="1">
    <citation type="journal article" date="2021" name="PeerJ">
        <title>Extensive microbial diversity within the chicken gut microbiome revealed by metagenomics and culture.</title>
        <authorList>
            <person name="Gilroy R."/>
            <person name="Ravi A."/>
            <person name="Getino M."/>
            <person name="Pursley I."/>
            <person name="Horton D.L."/>
            <person name="Alikhan N.F."/>
            <person name="Baker D."/>
            <person name="Gharbi K."/>
            <person name="Hall N."/>
            <person name="Watson M."/>
            <person name="Adriaenssens E.M."/>
            <person name="Foster-Nyarko E."/>
            <person name="Jarju S."/>
            <person name="Secka A."/>
            <person name="Antonio M."/>
            <person name="Oren A."/>
            <person name="Chaudhuri R.R."/>
            <person name="La Ragione R."/>
            <person name="Hildebrand F."/>
            <person name="Pallen M.J."/>
        </authorList>
    </citation>
    <scope>NUCLEOTIDE SEQUENCE</scope>
    <source>
        <strain evidence="4">MalCec1-1739</strain>
    </source>
</reference>
<dbReference type="Gene3D" id="1.25.40.10">
    <property type="entry name" value="Tetratricopeptide repeat domain"/>
    <property type="match status" value="2"/>
</dbReference>
<keyword evidence="1" id="KW-0677">Repeat</keyword>
<evidence type="ECO:0000256" key="2">
    <source>
        <dbReference type="ARBA" id="ARBA00022803"/>
    </source>
</evidence>
<gene>
    <name evidence="4" type="ORF">IAA93_07765</name>
</gene>
<proteinExistence type="predicted"/>
<feature type="repeat" description="TPR" evidence="3">
    <location>
        <begin position="265"/>
        <end position="298"/>
    </location>
</feature>
<evidence type="ECO:0000256" key="1">
    <source>
        <dbReference type="ARBA" id="ARBA00022737"/>
    </source>
</evidence>
<evidence type="ECO:0000313" key="4">
    <source>
        <dbReference type="EMBL" id="HJD53602.1"/>
    </source>
</evidence>
<reference evidence="4" key="2">
    <citation type="submission" date="2021-04" db="EMBL/GenBank/DDBJ databases">
        <authorList>
            <person name="Gilroy R."/>
        </authorList>
    </citation>
    <scope>NUCLEOTIDE SEQUENCE</scope>
    <source>
        <strain evidence="4">MalCec1-1739</strain>
    </source>
</reference>
<dbReference type="InterPro" id="IPR019734">
    <property type="entry name" value="TPR_rpt"/>
</dbReference>
<comment type="caution">
    <text evidence="4">The sequence shown here is derived from an EMBL/GenBank/DDBJ whole genome shotgun (WGS) entry which is preliminary data.</text>
</comment>
<evidence type="ECO:0000256" key="3">
    <source>
        <dbReference type="PROSITE-ProRule" id="PRU00339"/>
    </source>
</evidence>
<sequence length="321" mass="34692">MINYLKKLFSTGGHDGADEAKRQEERDFDLLKYDGIRAMRMGKTDYAERCFTRAIGLRRDPETLRHLAALYIGLGRYDEAIATLTTLAEAEPGKPDAHISMSGVHFTRGDYATARDEAGKALGIEAGNAEALLLAGKADARLGNMLEAIVSLTKAIEAREGYVDALLARAETLTSMRQAAEAMADVERVLSIDDGNEAALSLKASLQAMGGDTDAALATYDRLLEANPFNFDAYAAKAGILMAAGQAQQAIATLDEAIELSDSVPQLYRERGRAKMMLGDKEGAAADLKKSLEMRPEDAETINGQFTNRAAEFDNITGIFK</sequence>
<dbReference type="AlphaFoldDB" id="A0A9D2ZV01"/>
<dbReference type="EMBL" id="DWUP01000183">
    <property type="protein sequence ID" value="HJD53602.1"/>
    <property type="molecule type" value="Genomic_DNA"/>
</dbReference>
<name>A0A9D2ZV01_9BACT</name>
<keyword evidence="2 3" id="KW-0802">TPR repeat</keyword>
<dbReference type="SUPFAM" id="SSF48452">
    <property type="entry name" value="TPR-like"/>
    <property type="match status" value="1"/>
</dbReference>
<dbReference type="Proteomes" id="UP000787625">
    <property type="component" value="Unassembled WGS sequence"/>
</dbReference>
<dbReference type="PANTHER" id="PTHR44858">
    <property type="entry name" value="TETRATRICOPEPTIDE REPEAT PROTEIN 6"/>
    <property type="match status" value="1"/>
</dbReference>